<organism evidence="1 2">
    <name type="scientific">Sporosarcina psychrophila</name>
    <name type="common">Bacillus psychrophilus</name>
    <dbReference type="NCBI Taxonomy" id="1476"/>
    <lineage>
        <taxon>Bacteria</taxon>
        <taxon>Bacillati</taxon>
        <taxon>Bacillota</taxon>
        <taxon>Bacilli</taxon>
        <taxon>Bacillales</taxon>
        <taxon>Caryophanaceae</taxon>
        <taxon>Sporosarcina</taxon>
    </lineage>
</organism>
<accession>A0ABV2KBD2</accession>
<dbReference type="EMBL" id="JBEPME010000005">
    <property type="protein sequence ID" value="MET3658391.1"/>
    <property type="molecule type" value="Genomic_DNA"/>
</dbReference>
<evidence type="ECO:0000313" key="2">
    <source>
        <dbReference type="Proteomes" id="UP001549104"/>
    </source>
</evidence>
<keyword evidence="2" id="KW-1185">Reference proteome</keyword>
<sequence>MKVLSALDLAKNELQNAVIQNLTTAPTGPSKGQIYFHATDNKLYVYNGTTWVDVTLVFSNQAILAAITEAYTTAEKTKLAGITAGANNYAHPATHPPSIILQDANNRFVTDAKITEWNAKETTTGAQAKATAALTDAKTYADAKVATLLSNAPAALDTLKELADALGNDANFATTITNSLALKVNKYAIAIGNGTATSFVVTHALGTQDVTVMIRENVAPFAIVYADIQATSTNTVTVLFANAPTSNQYRVIVTG</sequence>
<evidence type="ECO:0000313" key="1">
    <source>
        <dbReference type="EMBL" id="MET3658391.1"/>
    </source>
</evidence>
<dbReference type="Proteomes" id="UP001549104">
    <property type="component" value="Unassembled WGS sequence"/>
</dbReference>
<proteinExistence type="predicted"/>
<name>A0ABV2KBD2_SPOPS</name>
<comment type="caution">
    <text evidence="1">The sequence shown here is derived from an EMBL/GenBank/DDBJ whole genome shotgun (WGS) entry which is preliminary data.</text>
</comment>
<dbReference type="RefSeq" id="WP_354314032.1">
    <property type="nucleotide sequence ID" value="NZ_JBEPME010000005.1"/>
</dbReference>
<gene>
    <name evidence="1" type="ORF">ABIC55_003508</name>
</gene>
<protein>
    <submittedName>
        <fullName evidence="1">LEA14-like dessication related protein</fullName>
    </submittedName>
</protein>
<reference evidence="1 2" key="1">
    <citation type="submission" date="2024-06" db="EMBL/GenBank/DDBJ databases">
        <title>Sorghum-associated microbial communities from plants grown in Nebraska, USA.</title>
        <authorList>
            <person name="Schachtman D."/>
        </authorList>
    </citation>
    <scope>NUCLEOTIDE SEQUENCE [LARGE SCALE GENOMIC DNA]</scope>
    <source>
        <strain evidence="1 2">1288</strain>
    </source>
</reference>